<dbReference type="PROSITE" id="PS00075">
    <property type="entry name" value="DHFR_1"/>
    <property type="match status" value="1"/>
</dbReference>
<dbReference type="InterPro" id="IPR017925">
    <property type="entry name" value="DHFR_CS"/>
</dbReference>
<dbReference type="GO" id="GO:0070401">
    <property type="term" value="F:NADP+ binding"/>
    <property type="evidence" value="ECO:0007669"/>
    <property type="project" value="UniProtKB-ARBA"/>
</dbReference>
<evidence type="ECO:0000256" key="2">
    <source>
        <dbReference type="ARBA" id="ARBA00009539"/>
    </source>
</evidence>
<evidence type="ECO:0000256" key="9">
    <source>
        <dbReference type="RuleBase" id="RU004474"/>
    </source>
</evidence>
<proteinExistence type="inferred from homology"/>
<keyword evidence="6 8" id="KW-0560">Oxidoreductase</keyword>
<dbReference type="SUPFAM" id="SSF53597">
    <property type="entry name" value="Dihydrofolate reductase-like"/>
    <property type="match status" value="1"/>
</dbReference>
<evidence type="ECO:0000313" key="12">
    <source>
        <dbReference type="Proteomes" id="UP000247922"/>
    </source>
</evidence>
<reference evidence="11 12" key="1">
    <citation type="submission" date="2018-05" db="EMBL/GenBank/DDBJ databases">
        <title>Genomic Encyclopedia of Type Strains, Phase IV (KMG-IV): sequencing the most valuable type-strain genomes for metagenomic binning, comparative biology and taxonomic classification.</title>
        <authorList>
            <person name="Goeker M."/>
        </authorList>
    </citation>
    <scope>NUCLEOTIDE SEQUENCE [LARGE SCALE GENOMIC DNA]</scope>
    <source>
        <strain evidence="11 12">DSM 22440</strain>
    </source>
</reference>
<dbReference type="InterPro" id="IPR012259">
    <property type="entry name" value="DHFR"/>
</dbReference>
<dbReference type="GO" id="GO:0004146">
    <property type="term" value="F:dihydrofolate reductase activity"/>
    <property type="evidence" value="ECO:0007669"/>
    <property type="project" value="UniProtKB-EC"/>
</dbReference>
<gene>
    <name evidence="11" type="ORF">DES38_104200</name>
</gene>
<evidence type="ECO:0000256" key="1">
    <source>
        <dbReference type="ARBA" id="ARBA00004903"/>
    </source>
</evidence>
<name>A0A2V3WE43_9BACI</name>
<evidence type="ECO:0000256" key="6">
    <source>
        <dbReference type="ARBA" id="ARBA00023002"/>
    </source>
</evidence>
<dbReference type="Proteomes" id="UP000247922">
    <property type="component" value="Unassembled WGS sequence"/>
</dbReference>
<keyword evidence="12" id="KW-1185">Reference proteome</keyword>
<dbReference type="PANTHER" id="PTHR48069:SF3">
    <property type="entry name" value="DIHYDROFOLATE REDUCTASE"/>
    <property type="match status" value="1"/>
</dbReference>
<accession>A0A2V3WE43</accession>
<evidence type="ECO:0000256" key="7">
    <source>
        <dbReference type="ARBA" id="ARBA00025067"/>
    </source>
</evidence>
<dbReference type="UniPathway" id="UPA00077">
    <property type="reaction ID" value="UER00158"/>
</dbReference>
<dbReference type="Pfam" id="PF00186">
    <property type="entry name" value="DHFR_1"/>
    <property type="match status" value="1"/>
</dbReference>
<evidence type="ECO:0000256" key="4">
    <source>
        <dbReference type="ARBA" id="ARBA00022563"/>
    </source>
</evidence>
<dbReference type="GO" id="GO:0006730">
    <property type="term" value="P:one-carbon metabolic process"/>
    <property type="evidence" value="ECO:0007669"/>
    <property type="project" value="UniProtKB-KW"/>
</dbReference>
<evidence type="ECO:0000313" key="11">
    <source>
        <dbReference type="EMBL" id="PXW91766.1"/>
    </source>
</evidence>
<dbReference type="PRINTS" id="PR00070">
    <property type="entry name" value="DHFR"/>
</dbReference>
<keyword evidence="5 8" id="KW-0521">NADP</keyword>
<dbReference type="FunFam" id="3.40.430.10:FF:000001">
    <property type="entry name" value="Dihydrofolate reductase"/>
    <property type="match status" value="1"/>
</dbReference>
<dbReference type="Gene3D" id="3.40.430.10">
    <property type="entry name" value="Dihydrofolate Reductase, subunit A"/>
    <property type="match status" value="1"/>
</dbReference>
<dbReference type="AlphaFoldDB" id="A0A2V3WE43"/>
<feature type="domain" description="DHFR" evidence="10">
    <location>
        <begin position="1"/>
        <end position="160"/>
    </location>
</feature>
<evidence type="ECO:0000256" key="3">
    <source>
        <dbReference type="ARBA" id="ARBA00012856"/>
    </source>
</evidence>
<dbReference type="PANTHER" id="PTHR48069">
    <property type="entry name" value="DIHYDROFOLATE REDUCTASE"/>
    <property type="match status" value="1"/>
</dbReference>
<comment type="function">
    <text evidence="7 8">Key enzyme in folate metabolism. Catalyzes an essential reaction for de novo glycine and purine synthesis, and for DNA precursor synthesis.</text>
</comment>
<organism evidence="11 12">
    <name type="scientific">Streptohalobacillus salinus</name>
    <dbReference type="NCBI Taxonomy" id="621096"/>
    <lineage>
        <taxon>Bacteria</taxon>
        <taxon>Bacillati</taxon>
        <taxon>Bacillota</taxon>
        <taxon>Bacilli</taxon>
        <taxon>Bacillales</taxon>
        <taxon>Bacillaceae</taxon>
        <taxon>Streptohalobacillus</taxon>
    </lineage>
</organism>
<evidence type="ECO:0000256" key="8">
    <source>
        <dbReference type="PIRNR" id="PIRNR000194"/>
    </source>
</evidence>
<dbReference type="OrthoDB" id="9804315at2"/>
<keyword evidence="4 8" id="KW-0554">One-carbon metabolism</keyword>
<dbReference type="GO" id="GO:0046654">
    <property type="term" value="P:tetrahydrofolate biosynthetic process"/>
    <property type="evidence" value="ECO:0007669"/>
    <property type="project" value="UniProtKB-UniPathway"/>
</dbReference>
<dbReference type="PROSITE" id="PS51330">
    <property type="entry name" value="DHFR_2"/>
    <property type="match status" value="1"/>
</dbReference>
<comment type="catalytic activity">
    <reaction evidence="8">
        <text>(6S)-5,6,7,8-tetrahydrofolate + NADP(+) = 7,8-dihydrofolate + NADPH + H(+)</text>
        <dbReference type="Rhea" id="RHEA:15009"/>
        <dbReference type="ChEBI" id="CHEBI:15378"/>
        <dbReference type="ChEBI" id="CHEBI:57451"/>
        <dbReference type="ChEBI" id="CHEBI:57453"/>
        <dbReference type="ChEBI" id="CHEBI:57783"/>
        <dbReference type="ChEBI" id="CHEBI:58349"/>
        <dbReference type="EC" id="1.5.1.3"/>
    </reaction>
</comment>
<comment type="similarity">
    <text evidence="2 8 9">Belongs to the dihydrofolate reductase family.</text>
</comment>
<sequence>MIAMIAAHGKDFVIGKDNWMPWSLPLDLQFFKEMTLNKTIVMGRKTFESFNGPLPKRDHIIVTRNQDYQAEGCRVEHDVDRLIEELKRRDDEVMIIGGGEIYQRFLPAADRLYITYIDHAFNGDTYFPDYRHASFTETAREKGLKNAANPYDYYFIQYDRNEETN</sequence>
<dbReference type="GO" id="GO:0005829">
    <property type="term" value="C:cytosol"/>
    <property type="evidence" value="ECO:0007669"/>
    <property type="project" value="TreeGrafter"/>
</dbReference>
<dbReference type="PIRSF" id="PIRSF000194">
    <property type="entry name" value="DHFR"/>
    <property type="match status" value="1"/>
</dbReference>
<dbReference type="EC" id="1.5.1.3" evidence="3 8"/>
<protein>
    <recommendedName>
        <fullName evidence="3 8">Dihydrofolate reductase</fullName>
        <ecNumber evidence="3 8">1.5.1.3</ecNumber>
    </recommendedName>
</protein>
<comment type="caution">
    <text evidence="11">The sequence shown here is derived from an EMBL/GenBank/DDBJ whole genome shotgun (WGS) entry which is preliminary data.</text>
</comment>
<evidence type="ECO:0000256" key="5">
    <source>
        <dbReference type="ARBA" id="ARBA00022857"/>
    </source>
</evidence>
<dbReference type="EMBL" id="QJJR01000004">
    <property type="protein sequence ID" value="PXW91766.1"/>
    <property type="molecule type" value="Genomic_DNA"/>
</dbReference>
<dbReference type="GO" id="GO:0046452">
    <property type="term" value="P:dihydrofolate metabolic process"/>
    <property type="evidence" value="ECO:0007669"/>
    <property type="project" value="TreeGrafter"/>
</dbReference>
<evidence type="ECO:0000259" key="10">
    <source>
        <dbReference type="PROSITE" id="PS51330"/>
    </source>
</evidence>
<dbReference type="RefSeq" id="WP_110251063.1">
    <property type="nucleotide sequence ID" value="NZ_QJJR01000004.1"/>
</dbReference>
<comment type="pathway">
    <text evidence="1 8">Cofactor biosynthesis; tetrahydrofolate biosynthesis; 5,6,7,8-tetrahydrofolate from 7,8-dihydrofolate: step 1/1.</text>
</comment>
<dbReference type="InterPro" id="IPR024072">
    <property type="entry name" value="DHFR-like_dom_sf"/>
</dbReference>
<dbReference type="GO" id="GO:0046655">
    <property type="term" value="P:folic acid metabolic process"/>
    <property type="evidence" value="ECO:0007669"/>
    <property type="project" value="TreeGrafter"/>
</dbReference>
<dbReference type="InterPro" id="IPR001796">
    <property type="entry name" value="DHFR_dom"/>
</dbReference>
<dbReference type="CDD" id="cd00209">
    <property type="entry name" value="DHFR"/>
    <property type="match status" value="1"/>
</dbReference>